<feature type="region of interest" description="Disordered" evidence="1">
    <location>
        <begin position="63"/>
        <end position="92"/>
    </location>
</feature>
<feature type="region of interest" description="Disordered" evidence="1">
    <location>
        <begin position="110"/>
        <end position="140"/>
    </location>
</feature>
<comment type="caution">
    <text evidence="2">The sequence shown here is derived from an EMBL/GenBank/DDBJ whole genome shotgun (WGS) entry which is preliminary data.</text>
</comment>
<evidence type="ECO:0000256" key="1">
    <source>
        <dbReference type="SAM" id="MobiDB-lite"/>
    </source>
</evidence>
<gene>
    <name evidence="2" type="ORF">DID88_000353</name>
</gene>
<sequence length="163" mass="17519">MEATYCKWPVIAAIIIGGLILLSILSCIIRCACCGMSCCCTCFSFLKCCDCCGGSCDGKKGPPHKHLDDYPPPNPNQGYQAPAPMMGGALPARPEPPRYAQFEVGKNGFAVDPPKTISEDALPPMPTWENASKVHVQDEEKGEIGMELKELESSHGTKDAIDD</sequence>
<dbReference type="GO" id="GO:0005935">
    <property type="term" value="C:cellular bud neck"/>
    <property type="evidence" value="ECO:0007669"/>
    <property type="project" value="TreeGrafter"/>
</dbReference>
<dbReference type="Proteomes" id="UP000249056">
    <property type="component" value="Unassembled WGS sequence"/>
</dbReference>
<keyword evidence="3" id="KW-1185">Reference proteome</keyword>
<proteinExistence type="predicted"/>
<accession>A0A395IHR4</accession>
<protein>
    <submittedName>
        <fullName evidence="2">Uncharacterized protein</fullName>
    </submittedName>
</protein>
<dbReference type="PANTHER" id="PTHR40018">
    <property type="entry name" value="[PSI+] INDUCTION PROTEIN 2"/>
    <property type="match status" value="1"/>
</dbReference>
<dbReference type="InterPro" id="IPR037504">
    <property type="entry name" value="PSI_induc_2"/>
</dbReference>
<organism evidence="2 3">
    <name type="scientific">Monilinia fructigena</name>
    <dbReference type="NCBI Taxonomy" id="38457"/>
    <lineage>
        <taxon>Eukaryota</taxon>
        <taxon>Fungi</taxon>
        <taxon>Dikarya</taxon>
        <taxon>Ascomycota</taxon>
        <taxon>Pezizomycotina</taxon>
        <taxon>Leotiomycetes</taxon>
        <taxon>Helotiales</taxon>
        <taxon>Sclerotiniaceae</taxon>
        <taxon>Monilinia</taxon>
    </lineage>
</organism>
<dbReference type="GO" id="GO:0005886">
    <property type="term" value="C:plasma membrane"/>
    <property type="evidence" value="ECO:0007669"/>
    <property type="project" value="TreeGrafter"/>
</dbReference>
<reference evidence="2 3" key="1">
    <citation type="submission" date="2018-06" db="EMBL/GenBank/DDBJ databases">
        <title>Genome Sequence of the Brown Rot Fungal Pathogen Monilinia fructigena.</title>
        <authorList>
            <person name="Landi L."/>
            <person name="De Miccolis Angelini R.M."/>
            <person name="Pollastro S."/>
            <person name="Abate D."/>
            <person name="Faretra F."/>
            <person name="Romanazzi G."/>
        </authorList>
    </citation>
    <scope>NUCLEOTIDE SEQUENCE [LARGE SCALE GENOMIC DNA]</scope>
    <source>
        <strain evidence="2 3">Mfrg269</strain>
    </source>
</reference>
<dbReference type="PROSITE" id="PS51257">
    <property type="entry name" value="PROKAR_LIPOPROTEIN"/>
    <property type="match status" value="1"/>
</dbReference>
<evidence type="ECO:0000313" key="3">
    <source>
        <dbReference type="Proteomes" id="UP000249056"/>
    </source>
</evidence>
<dbReference type="PANTHER" id="PTHR40018:SF1">
    <property type="entry name" value="[PSI+] INDUCTION PROTEIN 2"/>
    <property type="match status" value="1"/>
</dbReference>
<feature type="compositionally biased region" description="Low complexity" evidence="1">
    <location>
        <begin position="81"/>
        <end position="92"/>
    </location>
</feature>
<name>A0A395IHR4_9HELO</name>
<dbReference type="AlphaFoldDB" id="A0A395IHR4"/>
<dbReference type="EMBL" id="QKRW01000049">
    <property type="protein sequence ID" value="RAL59721.1"/>
    <property type="molecule type" value="Genomic_DNA"/>
</dbReference>
<dbReference type="OrthoDB" id="5401332at2759"/>
<evidence type="ECO:0000313" key="2">
    <source>
        <dbReference type="EMBL" id="RAL59721.1"/>
    </source>
</evidence>